<reference evidence="1 2" key="1">
    <citation type="journal article" date="2015" name="Biotechnol. Biofuels">
        <title>Enhanced degradation of softwood versus hardwood by the white-rot fungus Pycnoporus coccineus.</title>
        <authorList>
            <person name="Couturier M."/>
            <person name="Navarro D."/>
            <person name="Chevret D."/>
            <person name="Henrissat B."/>
            <person name="Piumi F."/>
            <person name="Ruiz-Duenas F.J."/>
            <person name="Martinez A.T."/>
            <person name="Grigoriev I.V."/>
            <person name="Riley R."/>
            <person name="Lipzen A."/>
            <person name="Berrin J.G."/>
            <person name="Master E.R."/>
            <person name="Rosso M.N."/>
        </authorList>
    </citation>
    <scope>NUCLEOTIDE SEQUENCE [LARGE SCALE GENOMIC DNA]</scope>
    <source>
        <strain evidence="1 2">BRFM310</strain>
    </source>
</reference>
<dbReference type="Proteomes" id="UP000193067">
    <property type="component" value="Unassembled WGS sequence"/>
</dbReference>
<proteinExistence type="predicted"/>
<protein>
    <recommendedName>
        <fullName evidence="3">F-box domain-containing protein</fullName>
    </recommendedName>
</protein>
<name>A0A1Y2J3L1_TRAC3</name>
<evidence type="ECO:0000313" key="2">
    <source>
        <dbReference type="Proteomes" id="UP000193067"/>
    </source>
</evidence>
<organism evidence="1 2">
    <name type="scientific">Trametes coccinea (strain BRFM310)</name>
    <name type="common">Pycnoporus coccineus</name>
    <dbReference type="NCBI Taxonomy" id="1353009"/>
    <lineage>
        <taxon>Eukaryota</taxon>
        <taxon>Fungi</taxon>
        <taxon>Dikarya</taxon>
        <taxon>Basidiomycota</taxon>
        <taxon>Agaricomycotina</taxon>
        <taxon>Agaricomycetes</taxon>
        <taxon>Polyporales</taxon>
        <taxon>Polyporaceae</taxon>
        <taxon>Trametes</taxon>
    </lineage>
</organism>
<evidence type="ECO:0008006" key="3">
    <source>
        <dbReference type="Google" id="ProtNLM"/>
    </source>
</evidence>
<sequence length="319" mass="37406">MTEINRARRPQLPTELLREIVSHYTQTLPSRGPEKGRQSYKPAWSDFEPLTLASKVLRQLALEAWFKVYFARSPDDLLNVWPEFELWTKELHCIELDTDLQIRPVQWNLRAFRRLRKLRVDFDPAQSNAMLLMRFDHPRNIASQLQELDVHDVSWPSPMVLRLISQAFPGLRVLKLAQDLIWCNLCNICRFATFKNHPPEEIVYDKVVGLPKHYAMYLMPLVNLQTVQFTISYGLGGSTSLWHNDDTMWSGECDACMDMMFASGDFRKDWVERKKLIEKPPSLQCVRWRFRHKNVEDVVVDLEDEPEGGADQEEDEEDT</sequence>
<gene>
    <name evidence="1" type="ORF">PYCCODRAFT_376818</name>
</gene>
<evidence type="ECO:0000313" key="1">
    <source>
        <dbReference type="EMBL" id="OSD07998.1"/>
    </source>
</evidence>
<dbReference type="OrthoDB" id="3167300at2759"/>
<dbReference type="AlphaFoldDB" id="A0A1Y2J3L1"/>
<keyword evidence="2" id="KW-1185">Reference proteome</keyword>
<accession>A0A1Y2J3L1</accession>
<dbReference type="EMBL" id="KZ084087">
    <property type="protein sequence ID" value="OSD07998.1"/>
    <property type="molecule type" value="Genomic_DNA"/>
</dbReference>